<dbReference type="STRING" id="177413.SAMN05660859_2854"/>
<dbReference type="Proteomes" id="UP000198889">
    <property type="component" value="Unassembled WGS sequence"/>
</dbReference>
<dbReference type="EMBL" id="FMTP01000004">
    <property type="protein sequence ID" value="SCW79349.1"/>
    <property type="molecule type" value="Genomic_DNA"/>
</dbReference>
<gene>
    <name evidence="1" type="ORF">SAMN05660859_2854</name>
</gene>
<dbReference type="AlphaFoldDB" id="A0A1G4TFG6"/>
<dbReference type="RefSeq" id="WP_091440776.1">
    <property type="nucleotide sequence ID" value="NZ_FMTP01000004.1"/>
</dbReference>
<proteinExistence type="predicted"/>
<dbReference type="Gene3D" id="3.40.1530.20">
    <property type="entry name" value="Protein of unknown function (DUF1491)"/>
    <property type="match status" value="1"/>
</dbReference>
<evidence type="ECO:0000313" key="1">
    <source>
        <dbReference type="EMBL" id="SCW79349.1"/>
    </source>
</evidence>
<reference evidence="2" key="1">
    <citation type="submission" date="2016-10" db="EMBL/GenBank/DDBJ databases">
        <authorList>
            <person name="Varghese N."/>
            <person name="Submissions S."/>
        </authorList>
    </citation>
    <scope>NUCLEOTIDE SEQUENCE [LARGE SCALE GENOMIC DNA]</scope>
    <source>
        <strain evidence="2">CGMCC 1.1761</strain>
    </source>
</reference>
<keyword evidence="2" id="KW-1185">Reference proteome</keyword>
<evidence type="ECO:0000313" key="2">
    <source>
        <dbReference type="Proteomes" id="UP000198889"/>
    </source>
</evidence>
<evidence type="ECO:0008006" key="3">
    <source>
        <dbReference type="Google" id="ProtNLM"/>
    </source>
</evidence>
<accession>A0A1G4TFG6</accession>
<organism evidence="1 2">
    <name type="scientific">Ancylobacter rudongensis</name>
    <dbReference type="NCBI Taxonomy" id="177413"/>
    <lineage>
        <taxon>Bacteria</taxon>
        <taxon>Pseudomonadati</taxon>
        <taxon>Pseudomonadota</taxon>
        <taxon>Alphaproteobacteria</taxon>
        <taxon>Hyphomicrobiales</taxon>
        <taxon>Xanthobacteraceae</taxon>
        <taxon>Ancylobacter</taxon>
    </lineage>
</organism>
<protein>
    <recommendedName>
        <fullName evidence="3">DUF1491 domain-containing protein</fullName>
    </recommendedName>
</protein>
<name>A0A1G4TFG6_9HYPH</name>
<dbReference type="Pfam" id="PF07372">
    <property type="entry name" value="DUF1491"/>
    <property type="match status" value="1"/>
</dbReference>
<dbReference type="InterPro" id="IPR009964">
    <property type="entry name" value="DUF1491"/>
</dbReference>
<sequence length="115" mass="12317">MRLKSGIFVSALLRRANGAGAFAAVRRRGAEEAGAVFVIVATQDGKAALYGPALPSLDGAPEDEGVRLFTPLVPPGSPESEAEARMAREARYDSDLWLVEIEDRAGRCFLDLARD</sequence>